<dbReference type="KEGG" id="mtuc:J113_12830"/>
<dbReference type="Gene3D" id="1.10.4190.10">
    <property type="entry name" value="Urease accessory protein UreF"/>
    <property type="match status" value="1"/>
</dbReference>
<evidence type="ECO:0000313" key="1">
    <source>
        <dbReference type="EMBL" id="AGL27293.1"/>
    </source>
</evidence>
<evidence type="ECO:0000313" key="2">
    <source>
        <dbReference type="Proteomes" id="UP000013548"/>
    </source>
</evidence>
<dbReference type="InterPro" id="IPR038277">
    <property type="entry name" value="UreF_sf"/>
</dbReference>
<name>R4ME87_MYCTX</name>
<reference evidence="1 2" key="1">
    <citation type="journal article" date="2013" name="Genome Announc.">
        <title>Whole-Genome Sequences of Four Clinical Isolates of Mycobacterium tuberculosis from Tamil Nadu, South India.</title>
        <authorList>
            <person name="Narayanan S."/>
            <person name="Deshpande U."/>
        </authorList>
    </citation>
    <scope>NUCLEOTIDE SEQUENCE [LARGE SCALE GENOMIC DNA]</scope>
    <source>
        <strain evidence="1 2">CAS/NITR204</strain>
    </source>
</reference>
<dbReference type="EMBL" id="CP005386">
    <property type="protein sequence ID" value="AGL27293.1"/>
    <property type="molecule type" value="Genomic_DNA"/>
</dbReference>
<dbReference type="Proteomes" id="UP000013548">
    <property type="component" value="Chromosome"/>
</dbReference>
<protein>
    <submittedName>
        <fullName evidence="1">Urease accessory protein UreF</fullName>
    </submittedName>
</protein>
<gene>
    <name evidence="1" type="ORF">J113_12830</name>
</gene>
<accession>R4ME87</accession>
<dbReference type="BioCyc" id="MTUB1310114:G13A2-1859-MONOMER"/>
<dbReference type="HOGENOM" id="CLU_3419048_0_0_11"/>
<sequence length="25" mass="2505">MTSLAVLLTLADSRLPTGAHVHSGG</sequence>
<dbReference type="AlphaFoldDB" id="R4ME87"/>
<proteinExistence type="predicted"/>
<organism evidence="1 2">
    <name type="scientific">Mycobacterium tuberculosis CAS/NITR204</name>
    <dbReference type="NCBI Taxonomy" id="1310114"/>
    <lineage>
        <taxon>Bacteria</taxon>
        <taxon>Bacillati</taxon>
        <taxon>Actinomycetota</taxon>
        <taxon>Actinomycetes</taxon>
        <taxon>Mycobacteriales</taxon>
        <taxon>Mycobacteriaceae</taxon>
        <taxon>Mycobacterium</taxon>
        <taxon>Mycobacterium tuberculosis complex</taxon>
    </lineage>
</organism>